<feature type="transmembrane region" description="Helical" evidence="1">
    <location>
        <begin position="449"/>
        <end position="472"/>
    </location>
</feature>
<keyword evidence="1" id="KW-0472">Membrane</keyword>
<feature type="transmembrane region" description="Helical" evidence="1">
    <location>
        <begin position="65"/>
        <end position="84"/>
    </location>
</feature>
<evidence type="ECO:0000313" key="2">
    <source>
        <dbReference type="EMBL" id="CAB4765941.1"/>
    </source>
</evidence>
<name>A0A6J6V1C9_9ZZZZ</name>
<sequence>MLDRLEKLLLSSFFKVFFALNIFFLALFRLADVSVKDSLSILLVANVQIFLGGLIWARLSSRNQIELVEFVGMGGALGFGLSIISSQLFRTLLPFSISWLIIPVFLVIVSYFKNGFTTGVSFVKIENSKDVLLICSGTLIALSTSWYWLISTACAFFFWVVLRHLRESNRVSGFKQSKFQCVLVVAAIVMSVKSAFHLSSLAEIRNPLWWNLRYGVSQDPDVIFFESMMQSAKNLGGGENIFFLNLKFYYHWFSFAWEATLGSLSNLAPFVVTAIAGPVIVLFVVLSLVFTIARRLSASVLAAPSAMFSVAMLCAGPIPFLRVLMPHSFSFNFGLIFLYGLVIVILSSEDMKRSNLVMVVFVLSLCLLGSKVSFGPLLVIGIGSCFVLSLIFKKQQNTALFLSISGALAVLVSFTAIYKIGAGSGASYRISFFDILRQKANLENELPSAVVFFSFICVLSYLLAPAVGLVFLKNISDLGNFLGLLFSVSGGLVGIALGFVLSDPSETGSYFIQGGLALLVPVAVAIIFAKQPRFDFRSRFWLFLGIAACLEAARRMPISYESFTVDSGSNYYKLAFAIVLPILIAIVSIVLIKVFNRKASAIKTARFLAIFLLVSTVGSYFGNSGGFFEKGVWASQNVSYVPSEVISGSAQYRTLLRWLRNNSDDDDVVATNRYCSTASDVPPSCLAMWSLTSAITGRQMLSEGSWTVNIISGMEDEAEKRRNLVENFVNDPTNESKELLLGYGVRWVVADFAVTNARSWGEFAEVRFKNKAGAILELVP</sequence>
<feature type="transmembrane region" description="Helical" evidence="1">
    <location>
        <begin position="131"/>
        <end position="160"/>
    </location>
</feature>
<feature type="transmembrane region" description="Helical" evidence="1">
    <location>
        <begin position="181"/>
        <end position="202"/>
    </location>
</feature>
<feature type="transmembrane region" description="Helical" evidence="1">
    <location>
        <begin position="12"/>
        <end position="31"/>
    </location>
</feature>
<dbReference type="AlphaFoldDB" id="A0A6J6V1C9"/>
<accession>A0A6J6V1C9</accession>
<feature type="transmembrane region" description="Helical" evidence="1">
    <location>
        <begin position="267"/>
        <end position="293"/>
    </location>
</feature>
<proteinExistence type="predicted"/>
<evidence type="ECO:0000256" key="1">
    <source>
        <dbReference type="SAM" id="Phobius"/>
    </source>
</evidence>
<protein>
    <submittedName>
        <fullName evidence="2">Unannotated protein</fullName>
    </submittedName>
</protein>
<feature type="transmembrane region" description="Helical" evidence="1">
    <location>
        <begin position="570"/>
        <end position="592"/>
    </location>
</feature>
<feature type="transmembrane region" description="Helical" evidence="1">
    <location>
        <begin position="604"/>
        <end position="622"/>
    </location>
</feature>
<feature type="transmembrane region" description="Helical" evidence="1">
    <location>
        <begin position="327"/>
        <end position="347"/>
    </location>
</feature>
<feature type="transmembrane region" description="Helical" evidence="1">
    <location>
        <begin position="508"/>
        <end position="528"/>
    </location>
</feature>
<keyword evidence="1" id="KW-1133">Transmembrane helix</keyword>
<gene>
    <name evidence="2" type="ORF">UFOPK2855_01009</name>
</gene>
<feature type="transmembrane region" description="Helical" evidence="1">
    <location>
        <begin position="38"/>
        <end position="59"/>
    </location>
</feature>
<feature type="transmembrane region" description="Helical" evidence="1">
    <location>
        <begin position="376"/>
        <end position="392"/>
    </location>
</feature>
<keyword evidence="1" id="KW-0812">Transmembrane</keyword>
<feature type="transmembrane region" description="Helical" evidence="1">
    <location>
        <begin position="91"/>
        <end position="111"/>
    </location>
</feature>
<feature type="transmembrane region" description="Helical" evidence="1">
    <location>
        <begin position="481"/>
        <end position="502"/>
    </location>
</feature>
<dbReference type="EMBL" id="CAEZZK010000211">
    <property type="protein sequence ID" value="CAB4765941.1"/>
    <property type="molecule type" value="Genomic_DNA"/>
</dbReference>
<organism evidence="2">
    <name type="scientific">freshwater metagenome</name>
    <dbReference type="NCBI Taxonomy" id="449393"/>
    <lineage>
        <taxon>unclassified sequences</taxon>
        <taxon>metagenomes</taxon>
        <taxon>ecological metagenomes</taxon>
    </lineage>
</organism>
<reference evidence="2" key="1">
    <citation type="submission" date="2020-05" db="EMBL/GenBank/DDBJ databases">
        <authorList>
            <person name="Chiriac C."/>
            <person name="Salcher M."/>
            <person name="Ghai R."/>
            <person name="Kavagutti S V."/>
        </authorList>
    </citation>
    <scope>NUCLEOTIDE SEQUENCE</scope>
</reference>
<feature type="transmembrane region" description="Helical" evidence="1">
    <location>
        <begin position="540"/>
        <end position="558"/>
    </location>
</feature>
<feature type="transmembrane region" description="Helical" evidence="1">
    <location>
        <begin position="354"/>
        <end position="370"/>
    </location>
</feature>
<feature type="transmembrane region" description="Helical" evidence="1">
    <location>
        <begin position="399"/>
        <end position="418"/>
    </location>
</feature>
<feature type="transmembrane region" description="Helical" evidence="1">
    <location>
        <begin position="300"/>
        <end position="321"/>
    </location>
</feature>